<evidence type="ECO:0008006" key="3">
    <source>
        <dbReference type="Google" id="ProtNLM"/>
    </source>
</evidence>
<proteinExistence type="predicted"/>
<keyword evidence="2" id="KW-1185">Reference proteome</keyword>
<evidence type="ECO:0000313" key="1">
    <source>
        <dbReference type="EMBL" id="PSN67626.1"/>
    </source>
</evidence>
<dbReference type="OrthoDB" id="3799601at2759"/>
<organism evidence="1 2">
    <name type="scientific">Corynespora cassiicola Philippines</name>
    <dbReference type="NCBI Taxonomy" id="1448308"/>
    <lineage>
        <taxon>Eukaryota</taxon>
        <taxon>Fungi</taxon>
        <taxon>Dikarya</taxon>
        <taxon>Ascomycota</taxon>
        <taxon>Pezizomycotina</taxon>
        <taxon>Dothideomycetes</taxon>
        <taxon>Pleosporomycetidae</taxon>
        <taxon>Pleosporales</taxon>
        <taxon>Corynesporascaceae</taxon>
        <taxon>Corynespora</taxon>
    </lineage>
</organism>
<sequence>MSSDQKPCLLALFPDEIKLRIFGYAFRLKHGIDAVRWPIVRRLRFDIFLQQRGIAHLVPEVLYTNNTLHLWFEEVRGTNEMRISYPPAIVGQHLRRIEVNLRPMQSGFYRSRNYHTLQISFLRKLGKGSLGFSRLESVRLIVGPSEKPVDLIGQLTHFLDMLEIDVQSRGKLQNPASDFDTLISQHSCKLQGCLHPHDTDSCQDYLRMMSFFHTT</sequence>
<dbReference type="EMBL" id="KZ678134">
    <property type="protein sequence ID" value="PSN67626.1"/>
    <property type="molecule type" value="Genomic_DNA"/>
</dbReference>
<protein>
    <recommendedName>
        <fullName evidence="3">F-box domain-containing protein</fullName>
    </recommendedName>
</protein>
<dbReference type="Proteomes" id="UP000240883">
    <property type="component" value="Unassembled WGS sequence"/>
</dbReference>
<dbReference type="AlphaFoldDB" id="A0A2T2NQT6"/>
<gene>
    <name evidence="1" type="ORF">BS50DRAFT_586889</name>
</gene>
<evidence type="ECO:0000313" key="2">
    <source>
        <dbReference type="Proteomes" id="UP000240883"/>
    </source>
</evidence>
<name>A0A2T2NQT6_CORCC</name>
<reference evidence="1 2" key="1">
    <citation type="journal article" date="2018" name="Front. Microbiol.">
        <title>Genome-Wide Analysis of Corynespora cassiicola Leaf Fall Disease Putative Effectors.</title>
        <authorList>
            <person name="Lopez D."/>
            <person name="Ribeiro S."/>
            <person name="Label P."/>
            <person name="Fumanal B."/>
            <person name="Venisse J.S."/>
            <person name="Kohler A."/>
            <person name="de Oliveira R.R."/>
            <person name="Labutti K."/>
            <person name="Lipzen A."/>
            <person name="Lail K."/>
            <person name="Bauer D."/>
            <person name="Ohm R.A."/>
            <person name="Barry K.W."/>
            <person name="Spatafora J."/>
            <person name="Grigoriev I.V."/>
            <person name="Martin F.M."/>
            <person name="Pujade-Renaud V."/>
        </authorList>
    </citation>
    <scope>NUCLEOTIDE SEQUENCE [LARGE SCALE GENOMIC DNA]</scope>
    <source>
        <strain evidence="1 2">Philippines</strain>
    </source>
</reference>
<accession>A0A2T2NQT6</accession>